<organism evidence="3">
    <name type="scientific">uncultured Sphingomonadaceae bacterium</name>
    <dbReference type="NCBI Taxonomy" id="169976"/>
    <lineage>
        <taxon>Bacteria</taxon>
        <taxon>Pseudomonadati</taxon>
        <taxon>Pseudomonadota</taxon>
        <taxon>Alphaproteobacteria</taxon>
        <taxon>Sphingomonadales</taxon>
        <taxon>Sphingomonadaceae</taxon>
        <taxon>environmental samples</taxon>
    </lineage>
</organism>
<dbReference type="GO" id="GO:0004301">
    <property type="term" value="F:epoxide hydrolase activity"/>
    <property type="evidence" value="ECO:0007669"/>
    <property type="project" value="TreeGrafter"/>
</dbReference>
<dbReference type="InterPro" id="IPR051340">
    <property type="entry name" value="Haloalkane_dehalogenase"/>
</dbReference>
<protein>
    <submittedName>
        <fullName evidence="3">Haloalkane dehalogenase</fullName>
        <ecNumber evidence="3">3.8.1.5</ecNumber>
    </submittedName>
</protein>
<name>A0A6J4RU27_9SPHN</name>
<dbReference type="PRINTS" id="PR00111">
    <property type="entry name" value="ABHYDROLASE"/>
</dbReference>
<dbReference type="PRINTS" id="PR00412">
    <property type="entry name" value="EPOXHYDRLASE"/>
</dbReference>
<gene>
    <name evidence="3" type="ORF">AVDCRST_MAG39-328</name>
</gene>
<dbReference type="EMBL" id="CADCVW010000012">
    <property type="protein sequence ID" value="CAA9482149.1"/>
    <property type="molecule type" value="Genomic_DNA"/>
</dbReference>
<dbReference type="AlphaFoldDB" id="A0A6J4RU27"/>
<dbReference type="PANTHER" id="PTHR42977:SF3">
    <property type="entry name" value="AB HYDROLASE-1 DOMAIN-CONTAINING PROTEIN"/>
    <property type="match status" value="1"/>
</dbReference>
<proteinExistence type="predicted"/>
<dbReference type="InterPro" id="IPR000073">
    <property type="entry name" value="AB_hydrolase_1"/>
</dbReference>
<evidence type="ECO:0000256" key="1">
    <source>
        <dbReference type="ARBA" id="ARBA00022801"/>
    </source>
</evidence>
<reference evidence="3" key="1">
    <citation type="submission" date="2020-02" db="EMBL/GenBank/DDBJ databases">
        <authorList>
            <person name="Meier V. D."/>
        </authorList>
    </citation>
    <scope>NUCLEOTIDE SEQUENCE</scope>
    <source>
        <strain evidence="3">AVDCRST_MAG39</strain>
    </source>
</reference>
<dbReference type="InterPro" id="IPR029058">
    <property type="entry name" value="AB_hydrolase_fold"/>
</dbReference>
<dbReference type="Pfam" id="PF00561">
    <property type="entry name" value="Abhydrolase_1"/>
    <property type="match status" value="1"/>
</dbReference>
<keyword evidence="1 3" id="KW-0378">Hydrolase</keyword>
<dbReference type="PANTHER" id="PTHR42977">
    <property type="entry name" value="HYDROLASE-RELATED"/>
    <property type="match status" value="1"/>
</dbReference>
<dbReference type="GO" id="GO:0018786">
    <property type="term" value="F:haloalkane dehalogenase activity"/>
    <property type="evidence" value="ECO:0007669"/>
    <property type="project" value="UniProtKB-EC"/>
</dbReference>
<dbReference type="SUPFAM" id="SSF53474">
    <property type="entry name" value="alpha/beta-Hydrolases"/>
    <property type="match status" value="1"/>
</dbReference>
<dbReference type="InterPro" id="IPR000639">
    <property type="entry name" value="Epox_hydrolase-like"/>
</dbReference>
<evidence type="ECO:0000259" key="2">
    <source>
        <dbReference type="Pfam" id="PF00561"/>
    </source>
</evidence>
<feature type="domain" description="AB hydrolase-1" evidence="2">
    <location>
        <begin position="46"/>
        <end position="282"/>
    </location>
</feature>
<accession>A0A6J4RU27</accession>
<dbReference type="NCBIfam" id="NF002043">
    <property type="entry name" value="PRK00870.1"/>
    <property type="match status" value="1"/>
</dbReference>
<dbReference type="Gene3D" id="3.40.50.1820">
    <property type="entry name" value="alpha/beta hydrolase"/>
    <property type="match status" value="1"/>
</dbReference>
<dbReference type="EC" id="3.8.1.5" evidence="3"/>
<evidence type="ECO:0000313" key="3">
    <source>
        <dbReference type="EMBL" id="CAA9482149.1"/>
    </source>
</evidence>
<sequence>MAALRTPDDRFRDLPGYPFAPRYAEDLPGYGGLRMHYLDEGEGEATFLCLHGQPTWSYLYRKMIPVFADAGRVITPDLFGFGRSDKPADDEAYSFDFHRGALLALVERLDLRDITLVCQDWGGLLGLTLPMDMPERFARLIVMNTGLNTGERPLGPGFEAWRAYNRAQPDLNVAALMKRGTPVLSDAEAAAYAAPFPDAAYKAGVRRFPELVNGTPNSPGAATSRRARDWWRDEWAGESFMAIGMQDPVITPNAMRALRENIRNCPEPMLVEEAGHFVQEWGEPVARTALAAFAK</sequence>